<organism evidence="2 3">
    <name type="scientific">Ajellomyces capsulatus (strain H143)</name>
    <name type="common">Darling's disease fungus</name>
    <name type="synonym">Histoplasma capsulatum</name>
    <dbReference type="NCBI Taxonomy" id="544712"/>
    <lineage>
        <taxon>Eukaryota</taxon>
        <taxon>Fungi</taxon>
        <taxon>Dikarya</taxon>
        <taxon>Ascomycota</taxon>
        <taxon>Pezizomycotina</taxon>
        <taxon>Eurotiomycetes</taxon>
        <taxon>Eurotiomycetidae</taxon>
        <taxon>Onygenales</taxon>
        <taxon>Ajellomycetaceae</taxon>
        <taxon>Histoplasma</taxon>
    </lineage>
</organism>
<protein>
    <submittedName>
        <fullName evidence="2">Uncharacterized protein</fullName>
    </submittedName>
</protein>
<dbReference type="HOGENOM" id="CLU_1677357_0_0_1"/>
<gene>
    <name evidence="2" type="ORF">HCDG_05891</name>
</gene>
<name>C6HIK7_AJECH</name>
<feature type="region of interest" description="Disordered" evidence="1">
    <location>
        <begin position="116"/>
        <end position="150"/>
    </location>
</feature>
<evidence type="ECO:0000313" key="2">
    <source>
        <dbReference type="EMBL" id="EER39669.1"/>
    </source>
</evidence>
<reference evidence="3" key="1">
    <citation type="submission" date="2009-05" db="EMBL/GenBank/DDBJ databases">
        <title>The genome sequence of Ajellomyces capsulatus strain H143.</title>
        <authorList>
            <person name="Champion M."/>
            <person name="Cuomo C.A."/>
            <person name="Ma L.-J."/>
            <person name="Henn M.R."/>
            <person name="Sil A."/>
            <person name="Goldman B."/>
            <person name="Young S.K."/>
            <person name="Kodira C.D."/>
            <person name="Zeng Q."/>
            <person name="Koehrsen M."/>
            <person name="Alvarado L."/>
            <person name="Berlin A.M."/>
            <person name="Borenstein D."/>
            <person name="Chen Z."/>
            <person name="Engels R."/>
            <person name="Freedman E."/>
            <person name="Gellesch M."/>
            <person name="Goldberg J."/>
            <person name="Griggs A."/>
            <person name="Gujja S."/>
            <person name="Heiman D.I."/>
            <person name="Hepburn T.A."/>
            <person name="Howarth C."/>
            <person name="Jen D."/>
            <person name="Larson L."/>
            <person name="Lewis B."/>
            <person name="Mehta T."/>
            <person name="Park D."/>
            <person name="Pearson M."/>
            <person name="Roberts A."/>
            <person name="Saif S."/>
            <person name="Shea T.D."/>
            <person name="Shenoy N."/>
            <person name="Sisk P."/>
            <person name="Stolte C."/>
            <person name="Sykes S."/>
            <person name="Walk T."/>
            <person name="White J."/>
            <person name="Yandava C."/>
            <person name="Klein B."/>
            <person name="McEwen J.G."/>
            <person name="Puccia R."/>
            <person name="Goldman G.H."/>
            <person name="Felipe M.S."/>
            <person name="Nino-Vega G."/>
            <person name="San-Blas G."/>
            <person name="Taylor J.W."/>
            <person name="Mendoza L."/>
            <person name="Galagan J.E."/>
            <person name="Nusbaum C."/>
            <person name="Birren B.W."/>
        </authorList>
    </citation>
    <scope>NUCLEOTIDE SEQUENCE [LARGE SCALE GENOMIC DNA]</scope>
    <source>
        <strain evidence="3">H143</strain>
    </source>
</reference>
<dbReference type="AlphaFoldDB" id="C6HIK7"/>
<accession>C6HIK7</accession>
<proteinExistence type="predicted"/>
<sequence length="157" mass="17749">MDHMAPENGTNLTDALFMPKMTSDLSCPHPSAWAEWRKTKNSVAYLGNFSKDKNHLAPSPPTDLKVFPSEILPKSTYQWRASMDACKRYTKGIPWKFKGTEARVRMSKHSSLVRRGRKAFPPQKVEIQTPPNDPSIRDVPKPDPTEKGTGKFAFCQC</sequence>
<evidence type="ECO:0000256" key="1">
    <source>
        <dbReference type="SAM" id="MobiDB-lite"/>
    </source>
</evidence>
<dbReference type="EMBL" id="GG692428">
    <property type="protein sequence ID" value="EER39669.1"/>
    <property type="molecule type" value="Genomic_DNA"/>
</dbReference>
<dbReference type="VEuPathDB" id="FungiDB:HCDG_05891"/>
<evidence type="ECO:0000313" key="3">
    <source>
        <dbReference type="Proteomes" id="UP000002624"/>
    </source>
</evidence>
<dbReference type="Proteomes" id="UP000002624">
    <property type="component" value="Unassembled WGS sequence"/>
</dbReference>
<feature type="compositionally biased region" description="Basic and acidic residues" evidence="1">
    <location>
        <begin position="135"/>
        <end position="149"/>
    </location>
</feature>